<feature type="binding site" evidence="11">
    <location>
        <position position="41"/>
    </location>
    <ligand>
        <name>ATP</name>
        <dbReference type="ChEBI" id="CHEBI:30616"/>
    </ligand>
</feature>
<evidence type="ECO:0000256" key="1">
    <source>
        <dbReference type="ARBA" id="ARBA00004496"/>
    </source>
</evidence>
<dbReference type="RefSeq" id="WP_284381671.1">
    <property type="nucleotide sequence ID" value="NZ_BSNM01000014.1"/>
</dbReference>
<dbReference type="GO" id="GO:0016887">
    <property type="term" value="F:ATP hydrolysis activity"/>
    <property type="evidence" value="ECO:0007669"/>
    <property type="project" value="InterPro"/>
</dbReference>
<feature type="binding site" evidence="11">
    <location>
        <position position="102"/>
    </location>
    <ligand>
        <name>ATP</name>
        <dbReference type="ChEBI" id="CHEBI:30616"/>
    </ligand>
</feature>
<proteinExistence type="inferred from homology"/>
<dbReference type="GO" id="GO:0005737">
    <property type="term" value="C:cytoplasm"/>
    <property type="evidence" value="ECO:0007669"/>
    <property type="project" value="UniProtKB-SubCell"/>
</dbReference>
<dbReference type="Gene3D" id="3.30.230.80">
    <property type="match status" value="1"/>
</dbReference>
<feature type="region of interest" description="A; substrate-binding" evidence="10">
    <location>
        <begin position="1"/>
        <end position="343"/>
    </location>
</feature>
<dbReference type="PROSITE" id="PS00298">
    <property type="entry name" value="HSP90"/>
    <property type="match status" value="1"/>
</dbReference>
<keyword evidence="3 10" id="KW-0963">Cytoplasm</keyword>
<keyword evidence="6 10" id="KW-0346">Stress response</keyword>
<keyword evidence="7 10" id="KW-0143">Chaperone</keyword>
<dbReference type="Gene3D" id="3.40.50.11260">
    <property type="match status" value="1"/>
</dbReference>
<feature type="binding site" evidence="11">
    <location>
        <position position="37"/>
    </location>
    <ligand>
        <name>ATP</name>
        <dbReference type="ChEBI" id="CHEBI:30616"/>
    </ligand>
</feature>
<dbReference type="Pfam" id="PF13589">
    <property type="entry name" value="HATPase_c_3"/>
    <property type="match status" value="1"/>
</dbReference>
<dbReference type="FunFam" id="3.30.565.10:FF:000009">
    <property type="entry name" value="Molecular chaperone HtpG"/>
    <property type="match status" value="1"/>
</dbReference>
<dbReference type="SMART" id="SM00387">
    <property type="entry name" value="HATPase_c"/>
    <property type="match status" value="1"/>
</dbReference>
<dbReference type="InterPro" id="IPR003594">
    <property type="entry name" value="HATPase_dom"/>
</dbReference>
<reference evidence="13" key="1">
    <citation type="journal article" date="2014" name="Int. J. Syst. Evol. Microbiol.">
        <title>Complete genome sequence of Corynebacterium casei LMG S-19264T (=DSM 44701T), isolated from a smear-ripened cheese.</title>
        <authorList>
            <consortium name="US DOE Joint Genome Institute (JGI-PGF)"/>
            <person name="Walter F."/>
            <person name="Albersmeier A."/>
            <person name="Kalinowski J."/>
            <person name="Ruckert C."/>
        </authorList>
    </citation>
    <scope>NUCLEOTIDE SEQUENCE</scope>
    <source>
        <strain evidence="13">NBRC 110071</strain>
    </source>
</reference>
<dbReference type="InterPro" id="IPR037196">
    <property type="entry name" value="HSP90_C"/>
</dbReference>
<feature type="binding site" evidence="11">
    <location>
        <position position="343"/>
    </location>
    <ligand>
        <name>ATP</name>
        <dbReference type="ChEBI" id="CHEBI:30616"/>
    </ligand>
</feature>
<evidence type="ECO:0000256" key="11">
    <source>
        <dbReference type="PIRSR" id="PIRSR002583-1"/>
    </source>
</evidence>
<dbReference type="GO" id="GO:0051082">
    <property type="term" value="F:unfolded protein binding"/>
    <property type="evidence" value="ECO:0007669"/>
    <property type="project" value="UniProtKB-UniRule"/>
</dbReference>
<evidence type="ECO:0000256" key="6">
    <source>
        <dbReference type="ARBA" id="ARBA00023016"/>
    </source>
</evidence>
<dbReference type="InterPro" id="IPR020568">
    <property type="entry name" value="Ribosomal_Su5_D2-typ_SF"/>
</dbReference>
<dbReference type="Gene3D" id="1.20.120.790">
    <property type="entry name" value="Heat shock protein 90, C-terminal domain"/>
    <property type="match status" value="1"/>
</dbReference>
<evidence type="ECO:0000256" key="4">
    <source>
        <dbReference type="ARBA" id="ARBA00022741"/>
    </source>
</evidence>
<dbReference type="SUPFAM" id="SSF54211">
    <property type="entry name" value="Ribosomal protein S5 domain 2-like"/>
    <property type="match status" value="1"/>
</dbReference>
<dbReference type="InterPro" id="IPR019805">
    <property type="entry name" value="Heat_shock_protein_90_CS"/>
</dbReference>
<dbReference type="SUPFAM" id="SSF55874">
    <property type="entry name" value="ATPase domain of HSP90 chaperone/DNA topoisomerase II/histidine kinase"/>
    <property type="match status" value="1"/>
</dbReference>
<keyword evidence="4 10" id="KW-0547">Nucleotide-binding</keyword>
<feature type="binding site" evidence="11">
    <location>
        <begin position="103"/>
        <end position="104"/>
    </location>
    <ligand>
        <name>ATP</name>
        <dbReference type="ChEBI" id="CHEBI:30616"/>
    </ligand>
</feature>
<dbReference type="InterPro" id="IPR036890">
    <property type="entry name" value="HATPase_C_sf"/>
</dbReference>
<dbReference type="InterPro" id="IPR001404">
    <property type="entry name" value="Hsp90_fam"/>
</dbReference>
<feature type="binding site" evidence="11">
    <location>
        <position position="83"/>
    </location>
    <ligand>
        <name>ATP</name>
        <dbReference type="ChEBI" id="CHEBI:30616"/>
    </ligand>
</feature>
<evidence type="ECO:0000256" key="5">
    <source>
        <dbReference type="ARBA" id="ARBA00022840"/>
    </source>
</evidence>
<evidence type="ECO:0000256" key="10">
    <source>
        <dbReference type="HAMAP-Rule" id="MF_00505"/>
    </source>
</evidence>
<dbReference type="PANTHER" id="PTHR11528">
    <property type="entry name" value="HEAT SHOCK PROTEIN 90 FAMILY MEMBER"/>
    <property type="match status" value="1"/>
</dbReference>
<evidence type="ECO:0000256" key="9">
    <source>
        <dbReference type="ARBA" id="ARBA00070675"/>
    </source>
</evidence>
<evidence type="ECO:0000256" key="3">
    <source>
        <dbReference type="ARBA" id="ARBA00022490"/>
    </source>
</evidence>
<evidence type="ECO:0000256" key="8">
    <source>
        <dbReference type="ARBA" id="ARBA00058590"/>
    </source>
</evidence>
<sequence length="635" mass="72171">MSVEAQKETLGFQTEVKQLLHLMIHSLYSNKEIFLRELISNASDAADKLRFLALEDSSLYENDGELAIHLSVDKDANTITIADNGIGMNRQDVVDHLGTIAKSGTSSFLQQLTGDQKKDSQLIGQFGVGFYSAFIVASKVEVRTRKAGESAENGVFWSSEGEGEFTVETITKENRGTEITLFLREEENEFADSFRLRSLVKKYSDHISMPIVMKSEPMPPAEGEEAEEPKDETINTATALWTRSKSEVSEEEYQEFYKHVSHDFEQPLTWAHNRVEGKLDYTSLLYVPTNAPFDLWDRDTPRGLKLYVQRVFIMDKADQFLPMYLRFIKGVIDSNDLSLNVSREILQEDRAVTTMKTALTKRVLDMLSKLANNEPDKYATFWKAFGQVLKEGPGEDFANKEKIAKLLRFATTHDNAQEQSHSLEQYVERMQEGQDKIYYVVAENHNTAKNSPHLEVFRKKGIEVLLLSDRVDEWLMSHLSEFDSKQIVDVAKGELDLDSLDTEEDKKAKEEAEKTFESLVNHLKEALTEKVQDVRVTNRLTDSPACLVVGQYDMGLQMRRLMEAAGQKLPESKPSLEINTDHPLIQRLNDESDDARFNDMAQIIFDQASLAEGGQLDDPASYVARMNKLVLDLMK</sequence>
<dbReference type="GO" id="GO:0140662">
    <property type="term" value="F:ATP-dependent protein folding chaperone"/>
    <property type="evidence" value="ECO:0007669"/>
    <property type="project" value="InterPro"/>
</dbReference>
<feature type="binding site" evidence="11">
    <location>
        <position position="177"/>
    </location>
    <ligand>
        <name>ATP</name>
        <dbReference type="ChEBI" id="CHEBI:30616"/>
    </ligand>
</feature>
<dbReference type="FunFam" id="3.30.230.80:FF:000002">
    <property type="entry name" value="Molecular chaperone HtpG"/>
    <property type="match status" value="1"/>
</dbReference>
<comment type="subcellular location">
    <subcellularLocation>
        <location evidence="1 10">Cytoplasm</location>
    </subcellularLocation>
</comment>
<reference evidence="13" key="2">
    <citation type="submission" date="2023-01" db="EMBL/GenBank/DDBJ databases">
        <title>Draft genome sequence of Litoribrevibacter albus strain NBRC 110071.</title>
        <authorList>
            <person name="Sun Q."/>
            <person name="Mori K."/>
        </authorList>
    </citation>
    <scope>NUCLEOTIDE SEQUENCE</scope>
    <source>
        <strain evidence="13">NBRC 110071</strain>
    </source>
</reference>
<dbReference type="CDD" id="cd16927">
    <property type="entry name" value="HATPase_Hsp90-like"/>
    <property type="match status" value="1"/>
</dbReference>
<comment type="caution">
    <text evidence="10">Lacks conserved residue(s) required for the propagation of feature annotation.</text>
</comment>
<protein>
    <recommendedName>
        <fullName evidence="9 10">Chaperone protein HtpG</fullName>
    </recommendedName>
    <alternativeName>
        <fullName evidence="10">Heat shock protein HtpG</fullName>
    </alternativeName>
    <alternativeName>
        <fullName evidence="10">High temperature protein G</fullName>
    </alternativeName>
</protein>
<dbReference type="Pfam" id="PF00183">
    <property type="entry name" value="HSP90"/>
    <property type="match status" value="1"/>
</dbReference>
<comment type="function">
    <text evidence="8 10">Molecular chaperone. Has ATPase activity.</text>
</comment>
<dbReference type="PRINTS" id="PR00775">
    <property type="entry name" value="HEATSHOCK90"/>
</dbReference>
<evidence type="ECO:0000256" key="7">
    <source>
        <dbReference type="ARBA" id="ARBA00023186"/>
    </source>
</evidence>
<dbReference type="SUPFAM" id="SSF110942">
    <property type="entry name" value="HSP90 C-terminal domain"/>
    <property type="match status" value="1"/>
</dbReference>
<dbReference type="HAMAP" id="MF_00505">
    <property type="entry name" value="HSP90"/>
    <property type="match status" value="1"/>
</dbReference>
<dbReference type="GO" id="GO:0005524">
    <property type="term" value="F:ATP binding"/>
    <property type="evidence" value="ECO:0007669"/>
    <property type="project" value="UniProtKB-UniRule"/>
</dbReference>
<feature type="region of interest" description="C" evidence="10">
    <location>
        <begin position="561"/>
        <end position="635"/>
    </location>
</feature>
<evidence type="ECO:0000259" key="12">
    <source>
        <dbReference type="SMART" id="SM00387"/>
    </source>
</evidence>
<feature type="binding site" evidence="11">
    <location>
        <position position="88"/>
    </location>
    <ligand>
        <name>ATP</name>
        <dbReference type="ChEBI" id="CHEBI:30616"/>
    </ligand>
</feature>
<organism evidence="13 14">
    <name type="scientific">Litoribrevibacter albus</name>
    <dbReference type="NCBI Taxonomy" id="1473156"/>
    <lineage>
        <taxon>Bacteria</taxon>
        <taxon>Pseudomonadati</taxon>
        <taxon>Pseudomonadota</taxon>
        <taxon>Gammaproteobacteria</taxon>
        <taxon>Oceanospirillales</taxon>
        <taxon>Oceanospirillaceae</taxon>
        <taxon>Litoribrevibacter</taxon>
    </lineage>
</organism>
<evidence type="ECO:0000313" key="13">
    <source>
        <dbReference type="EMBL" id="GLQ31893.1"/>
    </source>
</evidence>
<feature type="domain" description="Histidine kinase/HSP90-like ATPase" evidence="12">
    <location>
        <begin position="30"/>
        <end position="187"/>
    </location>
</feature>
<comment type="subunit">
    <text evidence="10">Homodimer.</text>
</comment>
<dbReference type="Gene3D" id="3.30.565.10">
    <property type="entry name" value="Histidine kinase-like ATPase, C-terminal domain"/>
    <property type="match status" value="1"/>
</dbReference>
<feature type="binding site" evidence="11">
    <location>
        <begin position="125"/>
        <end position="130"/>
    </location>
    <ligand>
        <name>ATP</name>
        <dbReference type="ChEBI" id="CHEBI:30616"/>
    </ligand>
</feature>
<keyword evidence="5 10" id="KW-0067">ATP-binding</keyword>
<dbReference type="Proteomes" id="UP001161389">
    <property type="component" value="Unassembled WGS sequence"/>
</dbReference>
<name>A0AA37SCF5_9GAMM</name>
<dbReference type="InterPro" id="IPR020575">
    <property type="entry name" value="Hsp90_N"/>
</dbReference>
<gene>
    <name evidence="10 13" type="primary">htpG</name>
    <name evidence="13" type="ORF">GCM10007876_23720</name>
</gene>
<evidence type="ECO:0000313" key="14">
    <source>
        <dbReference type="Proteomes" id="UP001161389"/>
    </source>
</evidence>
<dbReference type="AlphaFoldDB" id="A0AA37SCF5"/>
<dbReference type="EMBL" id="BSNM01000014">
    <property type="protein sequence ID" value="GLQ31893.1"/>
    <property type="molecule type" value="Genomic_DNA"/>
</dbReference>
<evidence type="ECO:0000256" key="2">
    <source>
        <dbReference type="ARBA" id="ARBA00008239"/>
    </source>
</evidence>
<comment type="similarity">
    <text evidence="2 10">Belongs to the heat shock protein 90 family.</text>
</comment>
<comment type="caution">
    <text evidence="13">The sequence shown here is derived from an EMBL/GenBank/DDBJ whole genome shotgun (WGS) entry which is preliminary data.</text>
</comment>
<dbReference type="NCBIfam" id="NF003555">
    <property type="entry name" value="PRK05218.1"/>
    <property type="match status" value="1"/>
</dbReference>
<keyword evidence="14" id="KW-1185">Reference proteome</keyword>
<accession>A0AA37SCF5</accession>
<dbReference type="PIRSF" id="PIRSF002583">
    <property type="entry name" value="Hsp90"/>
    <property type="match status" value="1"/>
</dbReference>